<evidence type="ECO:0000256" key="3">
    <source>
        <dbReference type="ARBA" id="ARBA00022840"/>
    </source>
</evidence>
<dbReference type="EMBL" id="LCBX01000024">
    <property type="protein sequence ID" value="KKS20549.1"/>
    <property type="molecule type" value="Genomic_DNA"/>
</dbReference>
<proteinExistence type="inferred from homology"/>
<dbReference type="GO" id="GO:0140282">
    <property type="term" value="F:carbon-nitrogen ligase activity on lipid II"/>
    <property type="evidence" value="ECO:0007669"/>
    <property type="project" value="UniProtKB-UniRule"/>
</dbReference>
<accession>A0A0G0X656</accession>
<dbReference type="PANTHER" id="PTHR23135:SF7">
    <property type="entry name" value="LIPID II ISOGLUTAMINYL SYNTHASE (GLUTAMINE-HYDROLYZING) SUBUNIT MURT"/>
    <property type="match status" value="1"/>
</dbReference>
<dbReference type="GO" id="GO:0046872">
    <property type="term" value="F:metal ion binding"/>
    <property type="evidence" value="ECO:0007669"/>
    <property type="project" value="UniProtKB-KW"/>
</dbReference>
<keyword evidence="1 4" id="KW-0436">Ligase</keyword>
<comment type="catalytic activity">
    <reaction evidence="4">
        <text>beta-D-GlcNAc-(1-&gt;4)-Mur2Ac(oyl-L-Ala-gamma-D-Glu-L-Lys-D-Ala-D-Ala)-di-trans,octa-cis-undecaprenyl diphosphate + ATP = beta-D-GlcNAc-(1-&gt;4)-Mur2Ac(oyl-L-Ala-gamma-D-O-P-Glu-L-Lys-D-Ala-D-Ala)-di-trans,octa-cis-undecaprenyl diphosphate + ADP</text>
        <dbReference type="Rhea" id="RHEA:59488"/>
        <dbReference type="ChEBI" id="CHEBI:30616"/>
        <dbReference type="ChEBI" id="CHEBI:60033"/>
        <dbReference type="ChEBI" id="CHEBI:143132"/>
        <dbReference type="ChEBI" id="CHEBI:456216"/>
    </reaction>
</comment>
<dbReference type="InterPro" id="IPR036565">
    <property type="entry name" value="Mur-like_cat_sf"/>
</dbReference>
<dbReference type="Pfam" id="PF08245">
    <property type="entry name" value="Mur_ligase_M"/>
    <property type="match status" value="1"/>
</dbReference>
<reference evidence="7 8" key="1">
    <citation type="journal article" date="2015" name="Nature">
        <title>rRNA introns, odd ribosomes, and small enigmatic genomes across a large radiation of phyla.</title>
        <authorList>
            <person name="Brown C.T."/>
            <person name="Hug L.A."/>
            <person name="Thomas B.C."/>
            <person name="Sharon I."/>
            <person name="Castelle C.J."/>
            <person name="Singh A."/>
            <person name="Wilkins M.J."/>
            <person name="Williams K.H."/>
            <person name="Banfield J.F."/>
        </authorList>
    </citation>
    <scope>NUCLEOTIDE SEQUENCE [LARGE SCALE GENOMIC DNA]</scope>
</reference>
<comment type="similarity">
    <text evidence="4">Belongs to the MurCDEF family. MurT subfamily.</text>
</comment>
<dbReference type="PATRIC" id="fig|1619119.3.peg.578"/>
<keyword evidence="4" id="KW-0479">Metal-binding</keyword>
<comment type="caution">
    <text evidence="7">The sequence shown here is derived from an EMBL/GenBank/DDBJ whole genome shotgun (WGS) entry which is preliminary data.</text>
</comment>
<dbReference type="InterPro" id="IPR018109">
    <property type="entry name" value="Folylpolyglutamate_synth_CS"/>
</dbReference>
<evidence type="ECO:0000313" key="8">
    <source>
        <dbReference type="Proteomes" id="UP000034507"/>
    </source>
</evidence>
<gene>
    <name evidence="4" type="primary">murT</name>
    <name evidence="7" type="ORF">UU77_C0024G0005</name>
</gene>
<comment type="subunit">
    <text evidence="4">Forms a heterodimer with GatD.</text>
</comment>
<comment type="function">
    <text evidence="4">The lipid II isoglutaminyl synthase complex catalyzes the formation of alpha-D-isoglutamine in the cell wall lipid II stem peptide. The MurT subunit catalyzes the ATP-dependent amidation of D-glutamate residue of lipid II, converting it to an isoglutamine residue.</text>
</comment>
<dbReference type="InterPro" id="IPR013564">
    <property type="entry name" value="MurT_C"/>
</dbReference>
<dbReference type="Gene3D" id="3.40.1190.10">
    <property type="entry name" value="Mur-like, catalytic domain"/>
    <property type="match status" value="1"/>
</dbReference>
<organism evidence="7 8">
    <name type="scientific">candidate division WWE3 bacterium GW2011_GWC1_41_7</name>
    <dbReference type="NCBI Taxonomy" id="1619119"/>
    <lineage>
        <taxon>Bacteria</taxon>
        <taxon>Katanobacteria</taxon>
    </lineage>
</organism>
<keyword evidence="4" id="KW-0961">Cell wall biogenesis/degradation</keyword>
<evidence type="ECO:0000259" key="6">
    <source>
        <dbReference type="Pfam" id="PF08353"/>
    </source>
</evidence>
<keyword evidence="4" id="KW-0573">Peptidoglycan synthesis</keyword>
<feature type="domain" description="Mur ligase central" evidence="5">
    <location>
        <begin position="52"/>
        <end position="181"/>
    </location>
</feature>
<dbReference type="GO" id="GO:0009252">
    <property type="term" value="P:peptidoglycan biosynthetic process"/>
    <property type="evidence" value="ECO:0007669"/>
    <property type="project" value="UniProtKB-UniRule"/>
</dbReference>
<dbReference type="Pfam" id="PF08353">
    <property type="entry name" value="MurT_C"/>
    <property type="match status" value="1"/>
</dbReference>
<keyword evidence="4" id="KW-0133">Cell shape</keyword>
<evidence type="ECO:0000256" key="1">
    <source>
        <dbReference type="ARBA" id="ARBA00022598"/>
    </source>
</evidence>
<dbReference type="UniPathway" id="UPA00219"/>
<dbReference type="GO" id="GO:0005524">
    <property type="term" value="F:ATP binding"/>
    <property type="evidence" value="ECO:0007669"/>
    <property type="project" value="UniProtKB-UniRule"/>
</dbReference>
<sequence length="380" mass="41679">MWLISTLIAKKINKVIKLLGRGSGFTFPGHVVLKIFPNILSSVRYPRGIILVSGTNGKTTTTKLITHLLESFGLGVVHNSTGANLLNGLVSTVLMGTNLMGKPLGNVAVLEVDEFALPLALKHLSPTALLLLNLSRDQLDRYGETDIILDKWKETVPGLSDTTILVCDSEQKEFHDIAEIFSGRTFYFDSDPTFLEKTKLHGTYNAKNVNAAVLTLTLLGYAQSGIEQGLEEFSVAYGRGEVITRENVDFQIFLAKNPASFNQNLDVLSSGKVAGKSILFVLNDNIPDGRDVSWIYDISPDKIKDACEGKEIYVSGTRALDMAVRLSYAGVNTRTENISENLSSSISRLYSDSRDASVTILPNYTAMLETREILIGRKIL</sequence>
<feature type="domain" description="Lipid II isoglutaminyl synthase (glutamine-hydrolyzing) subunit MurT C-terminal" evidence="6">
    <location>
        <begin position="254"/>
        <end position="367"/>
    </location>
</feature>
<dbReference type="Proteomes" id="UP000034507">
    <property type="component" value="Unassembled WGS sequence"/>
</dbReference>
<evidence type="ECO:0000256" key="4">
    <source>
        <dbReference type="HAMAP-Rule" id="MF_02214"/>
    </source>
</evidence>
<name>A0A0G0X656_UNCKA</name>
<dbReference type="GO" id="GO:0004326">
    <property type="term" value="F:tetrahydrofolylpolyglutamate synthase activity"/>
    <property type="evidence" value="ECO:0007669"/>
    <property type="project" value="InterPro"/>
</dbReference>
<keyword evidence="3 4" id="KW-0067">ATP-binding</keyword>
<dbReference type="InterPro" id="IPR043703">
    <property type="entry name" value="Lipid_II_synth_MurT"/>
</dbReference>
<protein>
    <recommendedName>
        <fullName evidence="4">Lipid II isoglutaminyl synthase (glutamine-hydrolyzing) subunit MurT</fullName>
        <ecNumber evidence="4">6.3.5.13</ecNumber>
    </recommendedName>
</protein>
<feature type="active site" evidence="4">
    <location>
        <position position="291"/>
    </location>
</feature>
<dbReference type="PROSITE" id="PS01011">
    <property type="entry name" value="FOLYLPOLYGLU_SYNT_1"/>
    <property type="match status" value="1"/>
</dbReference>
<dbReference type="HAMAP" id="MF_02214">
    <property type="entry name" value="Lipid_II_synth_MurT"/>
    <property type="match status" value="1"/>
</dbReference>
<dbReference type="GO" id="GO:0008360">
    <property type="term" value="P:regulation of cell shape"/>
    <property type="evidence" value="ECO:0007669"/>
    <property type="project" value="UniProtKB-KW"/>
</dbReference>
<comment type="catalytic activity">
    <reaction evidence="4">
        <text>beta-D-GlcNAc-(1-&gt;4)-Mur2Ac(oyl-L-Ala-gamma-D-Glu-L-Lys-D-Ala-D-Ala)-di-trans,octa-cis-undecaprenyl diphosphate + L-glutamine + ATP + H2O = beta-D-GlcNAc-(1-&gt;4)-Mur2Ac(oyl-L-Ala-D-isoglutaminyl-L-Lys-D-Ala-D-Ala)-di-trans,octa-cis-undecaprenyl diphosphate + L-glutamate + ADP + phosphate + H(+)</text>
        <dbReference type="Rhea" id="RHEA:57928"/>
        <dbReference type="ChEBI" id="CHEBI:15377"/>
        <dbReference type="ChEBI" id="CHEBI:15378"/>
        <dbReference type="ChEBI" id="CHEBI:29985"/>
        <dbReference type="ChEBI" id="CHEBI:30616"/>
        <dbReference type="ChEBI" id="CHEBI:43474"/>
        <dbReference type="ChEBI" id="CHEBI:58359"/>
        <dbReference type="ChEBI" id="CHEBI:60033"/>
        <dbReference type="ChEBI" id="CHEBI:62233"/>
        <dbReference type="ChEBI" id="CHEBI:456216"/>
        <dbReference type="EC" id="6.3.5.13"/>
    </reaction>
</comment>
<comment type="catalytic activity">
    <reaction evidence="4">
        <text>beta-D-GlcNAc-(1-&gt;4)-Mur2Ac(oyl-L-Ala-gamma-D-O-P-Glu-L-Lys-D-Ala-D-Ala)-di-trans,octa-cis-undecaprenyl diphosphate + NH4(+) = beta-D-GlcNAc-(1-&gt;4)-Mur2Ac(oyl-L-Ala-D-isoglutaminyl-L-Lys-D-Ala-D-Ala)-di-trans,octa-cis-undecaprenyl diphosphate + phosphate + H(+)</text>
        <dbReference type="Rhea" id="RHEA:57932"/>
        <dbReference type="ChEBI" id="CHEBI:15378"/>
        <dbReference type="ChEBI" id="CHEBI:28938"/>
        <dbReference type="ChEBI" id="CHEBI:43474"/>
        <dbReference type="ChEBI" id="CHEBI:62233"/>
        <dbReference type="ChEBI" id="CHEBI:143132"/>
    </reaction>
</comment>
<evidence type="ECO:0000256" key="2">
    <source>
        <dbReference type="ARBA" id="ARBA00022741"/>
    </source>
</evidence>
<keyword evidence="2 4" id="KW-0547">Nucleotide-binding</keyword>
<evidence type="ECO:0000259" key="5">
    <source>
        <dbReference type="Pfam" id="PF08245"/>
    </source>
</evidence>
<dbReference type="GO" id="GO:0071555">
    <property type="term" value="P:cell wall organization"/>
    <property type="evidence" value="ECO:0007669"/>
    <property type="project" value="UniProtKB-KW"/>
</dbReference>
<comment type="pathway">
    <text evidence="4">Cell wall biogenesis; peptidoglycan biosynthesis.</text>
</comment>
<evidence type="ECO:0000313" key="7">
    <source>
        <dbReference type="EMBL" id="KKS20549.1"/>
    </source>
</evidence>
<dbReference type="EC" id="6.3.5.13" evidence="4"/>
<dbReference type="SUPFAM" id="SSF53623">
    <property type="entry name" value="MurD-like peptide ligases, catalytic domain"/>
    <property type="match status" value="1"/>
</dbReference>
<dbReference type="InterPro" id="IPR013221">
    <property type="entry name" value="Mur_ligase_cen"/>
</dbReference>
<comment type="caution">
    <text evidence="4">Lacks conserved residue(s) required for the propagation of feature annotation.</text>
</comment>
<dbReference type="PANTHER" id="PTHR23135">
    <property type="entry name" value="MUR LIGASE FAMILY MEMBER"/>
    <property type="match status" value="1"/>
</dbReference>
<dbReference type="AlphaFoldDB" id="A0A0G0X656"/>